<evidence type="ECO:0000313" key="3">
    <source>
        <dbReference type="Proteomes" id="UP000297890"/>
    </source>
</evidence>
<proteinExistence type="predicted"/>
<feature type="transmembrane region" description="Helical" evidence="1">
    <location>
        <begin position="212"/>
        <end position="229"/>
    </location>
</feature>
<dbReference type="RefSeq" id="WP_135280549.1">
    <property type="nucleotide sequence ID" value="NZ_SRIO01000001.1"/>
</dbReference>
<feature type="transmembrane region" description="Helical" evidence="1">
    <location>
        <begin position="138"/>
        <end position="164"/>
    </location>
</feature>
<evidence type="ECO:0008006" key="4">
    <source>
        <dbReference type="Google" id="ProtNLM"/>
    </source>
</evidence>
<comment type="caution">
    <text evidence="2">The sequence shown here is derived from an EMBL/GenBank/DDBJ whole genome shotgun (WGS) entry which is preliminary data.</text>
</comment>
<feature type="transmembrane region" description="Helical" evidence="1">
    <location>
        <begin position="45"/>
        <end position="66"/>
    </location>
</feature>
<keyword evidence="1" id="KW-0472">Membrane</keyword>
<feature type="transmembrane region" description="Helical" evidence="1">
    <location>
        <begin position="12"/>
        <end position="39"/>
    </location>
</feature>
<keyword evidence="1" id="KW-0812">Transmembrane</keyword>
<dbReference type="InterPro" id="IPR047798">
    <property type="entry name" value="BPSS1780-like"/>
</dbReference>
<dbReference type="Proteomes" id="UP000297890">
    <property type="component" value="Unassembled WGS sequence"/>
</dbReference>
<name>A0A4Z0FCD3_9GAMM</name>
<gene>
    <name evidence="2" type="ORF">E4680_01240</name>
</gene>
<sequence length="250" mass="26115">MEIQRAEANRGIAWIQIGWAAFVRLPGIWILLMVVLLAIVVVLNLLPWVGSLIVALITPLLAAGLLEAARRSTQGEEFTLGVLFESATRSAVLNNLLVLGAVSLIINVVIMALGLVFVGGSALGMGMMHGEEGAWMGLGAGALFVFPLMLVLHVALSAALFFAIPLVMDDQEPPLQAMQTSLKACLVNWVPLLLFGIIATILGALAMIPMGLGFLVLGPVLAGAVWAAYREVFGSPAAPIGVSGTETPAA</sequence>
<accession>A0A4Z0FCD3</accession>
<organism evidence="2 3">
    <name type="scientific">Candidatus Macondimonas diazotrophica</name>
    <dbReference type="NCBI Taxonomy" id="2305248"/>
    <lineage>
        <taxon>Bacteria</taxon>
        <taxon>Pseudomonadati</taxon>
        <taxon>Pseudomonadota</taxon>
        <taxon>Gammaproteobacteria</taxon>
        <taxon>Chromatiales</taxon>
        <taxon>Ectothiorhodospiraceae</taxon>
        <taxon>Candidatus Macondimonas</taxon>
    </lineage>
</organism>
<evidence type="ECO:0000313" key="2">
    <source>
        <dbReference type="EMBL" id="TFZ84189.1"/>
    </source>
</evidence>
<protein>
    <recommendedName>
        <fullName evidence="4">DUF2189 domain-containing protein</fullName>
    </recommendedName>
</protein>
<dbReference type="EMBL" id="SRIO01000001">
    <property type="protein sequence ID" value="TFZ84189.1"/>
    <property type="molecule type" value="Genomic_DNA"/>
</dbReference>
<dbReference type="OrthoDB" id="5298483at2"/>
<reference evidence="2 3" key="1">
    <citation type="journal article" date="2019" name="ISME J.">
        <title>Candidatus Macondimonas diazotrophica, a novel gammaproteobacterial genus dominating crude-oil-contaminated coastal sediments.</title>
        <authorList>
            <person name="Karthikeyan S."/>
            <person name="Konstantinidis K."/>
        </authorList>
    </citation>
    <scope>NUCLEOTIDE SEQUENCE [LARGE SCALE GENOMIC DNA]</scope>
    <source>
        <strain evidence="2 3">KTK01</strain>
    </source>
</reference>
<feature type="transmembrane region" description="Helical" evidence="1">
    <location>
        <begin position="96"/>
        <end position="118"/>
    </location>
</feature>
<keyword evidence="1" id="KW-1133">Transmembrane helix</keyword>
<dbReference type="NCBIfam" id="NF041043">
    <property type="entry name" value="BPSS1780_fam"/>
    <property type="match status" value="1"/>
</dbReference>
<keyword evidence="3" id="KW-1185">Reference proteome</keyword>
<dbReference type="AlphaFoldDB" id="A0A4Z0FCD3"/>
<evidence type="ECO:0000256" key="1">
    <source>
        <dbReference type="SAM" id="Phobius"/>
    </source>
</evidence>
<feature type="transmembrane region" description="Helical" evidence="1">
    <location>
        <begin position="185"/>
        <end position="206"/>
    </location>
</feature>